<gene>
    <name evidence="1" type="ORF">NOR_00022</name>
</gene>
<organism evidence="1 2">
    <name type="scientific">Metarhizium rileyi (strain RCEF 4871)</name>
    <name type="common">Nomuraea rileyi</name>
    <dbReference type="NCBI Taxonomy" id="1649241"/>
    <lineage>
        <taxon>Eukaryota</taxon>
        <taxon>Fungi</taxon>
        <taxon>Dikarya</taxon>
        <taxon>Ascomycota</taxon>
        <taxon>Pezizomycotina</taxon>
        <taxon>Sordariomycetes</taxon>
        <taxon>Hypocreomycetidae</taxon>
        <taxon>Hypocreales</taxon>
        <taxon>Clavicipitaceae</taxon>
        <taxon>Metarhizium</taxon>
    </lineage>
</organism>
<evidence type="ECO:0000313" key="1">
    <source>
        <dbReference type="EMBL" id="OAA51429.1"/>
    </source>
</evidence>
<accession>A0A167K9X5</accession>
<sequence length="166" mass="18483">MSSNADNATSSTASQGGREATLLLVSQEGFNVYGFALEDKKTGEQEVYWPKTNNRNGFENPWKLVRYEGPLPGNFTFEKICDFVEVGEGTFSEGLATAQIVPNRGHVGCLTCPLFIKYIWSHLFRIGAIDGPQHKAGYDMLMAKPDPANHIYSSDEYNPYKEFTGQ</sequence>
<evidence type="ECO:0000313" key="2">
    <source>
        <dbReference type="Proteomes" id="UP000243498"/>
    </source>
</evidence>
<name>A0A167K9X5_METRR</name>
<dbReference type="AlphaFoldDB" id="A0A167K9X5"/>
<dbReference type="Proteomes" id="UP000243498">
    <property type="component" value="Unassembled WGS sequence"/>
</dbReference>
<dbReference type="EMBL" id="AZHC01000001">
    <property type="protein sequence ID" value="OAA51429.1"/>
    <property type="molecule type" value="Genomic_DNA"/>
</dbReference>
<protein>
    <submittedName>
        <fullName evidence="1">Uncharacterized protein</fullName>
    </submittedName>
</protein>
<reference evidence="1 2" key="1">
    <citation type="journal article" date="2016" name="Genome Biol. Evol.">
        <title>Divergent and convergent evolution of fungal pathogenicity.</title>
        <authorList>
            <person name="Shang Y."/>
            <person name="Xiao G."/>
            <person name="Zheng P."/>
            <person name="Cen K."/>
            <person name="Zhan S."/>
            <person name="Wang C."/>
        </authorList>
    </citation>
    <scope>NUCLEOTIDE SEQUENCE [LARGE SCALE GENOMIC DNA]</scope>
    <source>
        <strain evidence="1 2">RCEF 4871</strain>
    </source>
</reference>
<comment type="caution">
    <text evidence="1">The sequence shown here is derived from an EMBL/GenBank/DDBJ whole genome shotgun (WGS) entry which is preliminary data.</text>
</comment>
<proteinExistence type="predicted"/>
<keyword evidence="2" id="KW-1185">Reference proteome</keyword>